<feature type="region of interest" description="Disordered" evidence="1">
    <location>
        <begin position="1"/>
        <end position="26"/>
    </location>
</feature>
<accession>A0A8H7QH47</accession>
<dbReference type="OrthoDB" id="191995at2759"/>
<comment type="caution">
    <text evidence="3">The sequence shown here is derived from an EMBL/GenBank/DDBJ whole genome shotgun (WGS) entry which is preliminary data.</text>
</comment>
<evidence type="ECO:0000256" key="2">
    <source>
        <dbReference type="SAM" id="Phobius"/>
    </source>
</evidence>
<name>A0A8H7QH47_9FUNG</name>
<feature type="region of interest" description="Disordered" evidence="1">
    <location>
        <begin position="42"/>
        <end position="79"/>
    </location>
</feature>
<organism evidence="3 4">
    <name type="scientific">Mucor plumbeus</name>
    <dbReference type="NCBI Taxonomy" id="97098"/>
    <lineage>
        <taxon>Eukaryota</taxon>
        <taxon>Fungi</taxon>
        <taxon>Fungi incertae sedis</taxon>
        <taxon>Mucoromycota</taxon>
        <taxon>Mucoromycotina</taxon>
        <taxon>Mucoromycetes</taxon>
        <taxon>Mucorales</taxon>
        <taxon>Mucorineae</taxon>
        <taxon>Mucoraceae</taxon>
        <taxon>Mucor</taxon>
    </lineage>
</organism>
<keyword evidence="2" id="KW-0472">Membrane</keyword>
<dbReference type="Pfam" id="PF06772">
    <property type="entry name" value="LtrA"/>
    <property type="match status" value="1"/>
</dbReference>
<feature type="transmembrane region" description="Helical" evidence="2">
    <location>
        <begin position="511"/>
        <end position="530"/>
    </location>
</feature>
<feature type="region of interest" description="Disordered" evidence="1">
    <location>
        <begin position="264"/>
        <end position="334"/>
    </location>
</feature>
<dbReference type="InterPro" id="IPR010640">
    <property type="entry name" value="Low_temperature_requirement_A"/>
</dbReference>
<evidence type="ECO:0000313" key="4">
    <source>
        <dbReference type="Proteomes" id="UP000650833"/>
    </source>
</evidence>
<reference evidence="3" key="1">
    <citation type="submission" date="2020-12" db="EMBL/GenBank/DDBJ databases">
        <title>Metabolic potential, ecology and presence of endohyphal bacteria is reflected in genomic diversity of Mucoromycotina.</title>
        <authorList>
            <person name="Muszewska A."/>
            <person name="Okrasinska A."/>
            <person name="Steczkiewicz K."/>
            <person name="Drgas O."/>
            <person name="Orlowska M."/>
            <person name="Perlinska-Lenart U."/>
            <person name="Aleksandrzak-Piekarczyk T."/>
            <person name="Szatraj K."/>
            <person name="Zielenkiewicz U."/>
            <person name="Pilsyk S."/>
            <person name="Malc E."/>
            <person name="Mieczkowski P."/>
            <person name="Kruszewska J.S."/>
            <person name="Biernat P."/>
            <person name="Pawlowska J."/>
        </authorList>
    </citation>
    <scope>NUCLEOTIDE SEQUENCE</scope>
    <source>
        <strain evidence="3">CBS 226.32</strain>
    </source>
</reference>
<feature type="compositionally biased region" description="Polar residues" evidence="1">
    <location>
        <begin position="60"/>
        <end position="75"/>
    </location>
</feature>
<feature type="transmembrane region" description="Helical" evidence="2">
    <location>
        <begin position="599"/>
        <end position="620"/>
    </location>
</feature>
<feature type="transmembrane region" description="Helical" evidence="2">
    <location>
        <begin position="476"/>
        <end position="499"/>
    </location>
</feature>
<dbReference type="PANTHER" id="PTHR42101:SF1">
    <property type="entry name" value="LOW TEMPERATURE REQUIREMENT A"/>
    <property type="match status" value="1"/>
</dbReference>
<gene>
    <name evidence="3" type="ORF">INT46_008853</name>
</gene>
<feature type="transmembrane region" description="Helical" evidence="2">
    <location>
        <begin position="542"/>
        <end position="559"/>
    </location>
</feature>
<dbReference type="AlphaFoldDB" id="A0A8H7QH47"/>
<protein>
    <submittedName>
        <fullName evidence="3">Uncharacterized protein</fullName>
    </submittedName>
</protein>
<keyword evidence="2" id="KW-1133">Transmembrane helix</keyword>
<keyword evidence="4" id="KW-1185">Reference proteome</keyword>
<proteinExistence type="predicted"/>
<feature type="compositionally biased region" description="Low complexity" evidence="1">
    <location>
        <begin position="266"/>
        <end position="283"/>
    </location>
</feature>
<dbReference type="EMBL" id="JAEPRC010000740">
    <property type="protein sequence ID" value="KAG2192327.1"/>
    <property type="molecule type" value="Genomic_DNA"/>
</dbReference>
<feature type="transmembrane region" description="Helical" evidence="2">
    <location>
        <begin position="749"/>
        <end position="767"/>
    </location>
</feature>
<dbReference type="PANTHER" id="PTHR42101">
    <property type="entry name" value="CHROMOSOME 16, WHOLE GENOME SHOTGUN SEQUENCE"/>
    <property type="match status" value="1"/>
</dbReference>
<dbReference type="Proteomes" id="UP000650833">
    <property type="component" value="Unassembled WGS sequence"/>
</dbReference>
<sequence length="826" mass="91932">MAQNRGYQGPAFGHRGVGGRQRQSLQPDDELALEAGYISNRSNLSATTERSTDGARRPSHTSNINFNESNITSRSAGVGASSIRSGVRIHTSEHGVVSPLHDPTGKPLRRHGAETIGDVLLHPLKEFQLHQKRAEAYEVEKTVWNEKHPDSIASVQDVNNLADEPVAEDVRTRLTMHFRHLVGDQHFKLDDEQISILEKPLQLSPEEKEQFKGFKDTDDFIDFLEKTHRDFSVKVHKTVNVRAQLASAKNDIFHDSSKSSFDLGKKSNTFSSDKTNTTSNSSTEKPVDEKEKDNSGTIKESDSGTFKKSDSSNFKKSDSGNFAEIPKTHPHTNHSSTDLLIDLNDNVYVQVQFIPIVQHNHHNVRRAIFSVPDPDLSDEIGEESSATWVELLGDVFYVGWLSQFTHSVHINSIATLNTYAAWFVVMWWTWCSSALYSSRYDRQDVAHHIYKIIELCGLILMAGSSDKQKFESEPKWFIIGYIIMKAVVLFEYSIVFIVSLSAHFKSSRRPLGAYVAASTISIAMWGASLLYQSQADMTKRYALWYTSIGMEILVHIYLQGNSRVSLAASHLGERFGLFTLIILGENCMGFIKMVAESNFTSSVIACNVFGVTIIFCYFFMYFDDFSGELMNQTKLSQLWMYLHFPLHLFQVAFGIALTEIISNHNEGVDTAASYYETLQTCSAAAANHSTEAASTSTTSEHTTTAATNSSIVENAHYTVLSLATEATAASSEESSHDSGCSDPLFSIKIFWITAGLILCFNAFIKLVNTPVNRGSLKSYIICASRILNAIVFFSLSTITYVNMNGLGMVSVMMACLLFQSGVDLLD</sequence>
<feature type="compositionally biased region" description="Basic and acidic residues" evidence="1">
    <location>
        <begin position="285"/>
        <end position="318"/>
    </location>
</feature>
<evidence type="ECO:0000313" key="3">
    <source>
        <dbReference type="EMBL" id="KAG2192327.1"/>
    </source>
</evidence>
<evidence type="ECO:0000256" key="1">
    <source>
        <dbReference type="SAM" id="MobiDB-lite"/>
    </source>
</evidence>
<keyword evidence="2" id="KW-0812">Transmembrane</keyword>